<evidence type="ECO:0000313" key="4">
    <source>
        <dbReference type="Proteomes" id="UP001219525"/>
    </source>
</evidence>
<reference evidence="3" key="1">
    <citation type="submission" date="2023-03" db="EMBL/GenBank/DDBJ databases">
        <title>Massive genome expansion in bonnet fungi (Mycena s.s.) driven by repeated elements and novel gene families across ecological guilds.</title>
        <authorList>
            <consortium name="Lawrence Berkeley National Laboratory"/>
            <person name="Harder C.B."/>
            <person name="Miyauchi S."/>
            <person name="Viragh M."/>
            <person name="Kuo A."/>
            <person name="Thoen E."/>
            <person name="Andreopoulos B."/>
            <person name="Lu D."/>
            <person name="Skrede I."/>
            <person name="Drula E."/>
            <person name="Henrissat B."/>
            <person name="Morin E."/>
            <person name="Kohler A."/>
            <person name="Barry K."/>
            <person name="LaButti K."/>
            <person name="Morin E."/>
            <person name="Salamov A."/>
            <person name="Lipzen A."/>
            <person name="Mereny Z."/>
            <person name="Hegedus B."/>
            <person name="Baldrian P."/>
            <person name="Stursova M."/>
            <person name="Weitz H."/>
            <person name="Taylor A."/>
            <person name="Grigoriev I.V."/>
            <person name="Nagy L.G."/>
            <person name="Martin F."/>
            <person name="Kauserud H."/>
        </authorList>
    </citation>
    <scope>NUCLEOTIDE SEQUENCE</scope>
    <source>
        <strain evidence="3">9144</strain>
    </source>
</reference>
<gene>
    <name evidence="3" type="ORF">GGX14DRAFT_435188</name>
</gene>
<dbReference type="PANTHER" id="PTHR37792:SF1">
    <property type="entry name" value="RIBONUCLEASE MRP PROTEIN SUBUNIT RMP1"/>
    <property type="match status" value="1"/>
</dbReference>
<name>A0AAD6VSN9_9AGAR</name>
<comment type="caution">
    <text evidence="3">The sequence shown here is derived from an EMBL/GenBank/DDBJ whole genome shotgun (WGS) entry which is preliminary data.</text>
</comment>
<dbReference type="GO" id="GO:0042134">
    <property type="term" value="F:rRNA primary transcript binding"/>
    <property type="evidence" value="ECO:0007669"/>
    <property type="project" value="InterPro"/>
</dbReference>
<proteinExistence type="predicted"/>
<evidence type="ECO:0000256" key="1">
    <source>
        <dbReference type="SAM" id="MobiDB-lite"/>
    </source>
</evidence>
<feature type="domain" description="Nucleolus and neural progenitor protein-like N-terminal" evidence="2">
    <location>
        <begin position="8"/>
        <end position="177"/>
    </location>
</feature>
<feature type="region of interest" description="Disordered" evidence="1">
    <location>
        <begin position="200"/>
        <end position="277"/>
    </location>
</feature>
<protein>
    <recommendedName>
        <fullName evidence="2">Nucleolus and neural progenitor protein-like N-terminal domain-containing protein</fullName>
    </recommendedName>
</protein>
<dbReference type="Proteomes" id="UP001219525">
    <property type="component" value="Unassembled WGS sequence"/>
</dbReference>
<dbReference type="GO" id="GO:0000294">
    <property type="term" value="P:nuclear-transcribed mRNA catabolic process, RNase MRP-dependent"/>
    <property type="evidence" value="ECO:0007669"/>
    <property type="project" value="TreeGrafter"/>
</dbReference>
<dbReference type="InterPro" id="IPR047205">
    <property type="entry name" value="RMP1"/>
</dbReference>
<evidence type="ECO:0000313" key="3">
    <source>
        <dbReference type="EMBL" id="KAJ7219228.1"/>
    </source>
</evidence>
<dbReference type="AlphaFoldDB" id="A0AAD6VSN9"/>
<sequence>MRHPKGTLDAATHARIDASLKQLKTCARVLQPVIVTFSDELHILRRLLYKAKNEHRASLFWRHATEMRRYAVRVEQLSLPSLVDSLRYSFFAEGPQQSSKVLKGPWTHFPDKPLVSSVLRRLGDSLTLIRKMHERLARIYQTFAVAMQSGAFIQLILTLAAIASRMSSLVSELADAVHQTSDTVQDIFVSLHQPLVASQSDSRKSQVCDHRRDVPASVHDDADVGVPISREDHLPTRYDSENASHTERNTVVKRTSEPIRHKSKKKRKRDEIDDIFG</sequence>
<dbReference type="Pfam" id="PF14780">
    <property type="entry name" value="NEPRO_N"/>
    <property type="match status" value="1"/>
</dbReference>
<feature type="compositionally biased region" description="Basic and acidic residues" evidence="1">
    <location>
        <begin position="229"/>
        <end position="260"/>
    </location>
</feature>
<accession>A0AAD6VSN9</accession>
<feature type="compositionally biased region" description="Basic and acidic residues" evidence="1">
    <location>
        <begin position="201"/>
        <end position="222"/>
    </location>
</feature>
<dbReference type="InterPro" id="IPR027951">
    <property type="entry name" value="Nepro_N"/>
</dbReference>
<dbReference type="EMBL" id="JARJCW010000011">
    <property type="protein sequence ID" value="KAJ7219228.1"/>
    <property type="molecule type" value="Genomic_DNA"/>
</dbReference>
<dbReference type="GO" id="GO:0000466">
    <property type="term" value="P:maturation of 5.8S rRNA from tricistronic rRNA transcript (SSU-rRNA, 5.8S rRNA, LSU-rRNA)"/>
    <property type="evidence" value="ECO:0007669"/>
    <property type="project" value="TreeGrafter"/>
</dbReference>
<dbReference type="PANTHER" id="PTHR37792">
    <property type="entry name" value="RIBONUCLEASE MRP PROTEIN SUBUNIT RMP1"/>
    <property type="match status" value="1"/>
</dbReference>
<evidence type="ECO:0000259" key="2">
    <source>
        <dbReference type="Pfam" id="PF14780"/>
    </source>
</evidence>
<keyword evidence="4" id="KW-1185">Reference proteome</keyword>
<organism evidence="3 4">
    <name type="scientific">Mycena pura</name>
    <dbReference type="NCBI Taxonomy" id="153505"/>
    <lineage>
        <taxon>Eukaryota</taxon>
        <taxon>Fungi</taxon>
        <taxon>Dikarya</taxon>
        <taxon>Basidiomycota</taxon>
        <taxon>Agaricomycotina</taxon>
        <taxon>Agaricomycetes</taxon>
        <taxon>Agaricomycetidae</taxon>
        <taxon>Agaricales</taxon>
        <taxon>Marasmiineae</taxon>
        <taxon>Mycenaceae</taxon>
        <taxon>Mycena</taxon>
    </lineage>
</organism>
<dbReference type="GO" id="GO:0000172">
    <property type="term" value="C:ribonuclease MRP complex"/>
    <property type="evidence" value="ECO:0007669"/>
    <property type="project" value="InterPro"/>
</dbReference>